<dbReference type="GeneID" id="28850116"/>
<dbReference type="Proteomes" id="UP000078397">
    <property type="component" value="Unassembled WGS sequence"/>
</dbReference>
<evidence type="ECO:0000313" key="5">
    <source>
        <dbReference type="Proteomes" id="UP000078397"/>
    </source>
</evidence>
<dbReference type="SMART" id="SM00355">
    <property type="entry name" value="ZnF_C2H2"/>
    <property type="match status" value="6"/>
</dbReference>
<feature type="region of interest" description="Disordered" evidence="2">
    <location>
        <begin position="491"/>
        <end position="510"/>
    </location>
</feature>
<dbReference type="RefSeq" id="XP_018139798.2">
    <property type="nucleotide sequence ID" value="XM_018286122.2"/>
</dbReference>
<dbReference type="AlphaFoldDB" id="A0A179F9G1"/>
<proteinExistence type="predicted"/>
<keyword evidence="5" id="KW-1185">Reference proteome</keyword>
<evidence type="ECO:0000256" key="2">
    <source>
        <dbReference type="SAM" id="MobiDB-lite"/>
    </source>
</evidence>
<accession>A0A179F9G1</accession>
<dbReference type="SUPFAM" id="SSF57667">
    <property type="entry name" value="beta-beta-alpha zinc fingers"/>
    <property type="match status" value="1"/>
</dbReference>
<evidence type="ECO:0000313" key="4">
    <source>
        <dbReference type="EMBL" id="OAQ62094.2"/>
    </source>
</evidence>
<dbReference type="STRING" id="1380566.A0A179F9G1"/>
<evidence type="ECO:0000259" key="3">
    <source>
        <dbReference type="PROSITE" id="PS50157"/>
    </source>
</evidence>
<dbReference type="PROSITE" id="PS00028">
    <property type="entry name" value="ZINC_FINGER_C2H2_1"/>
    <property type="match status" value="2"/>
</dbReference>
<dbReference type="PROSITE" id="PS50157">
    <property type="entry name" value="ZINC_FINGER_C2H2_2"/>
    <property type="match status" value="1"/>
</dbReference>
<dbReference type="Gene3D" id="3.30.160.60">
    <property type="entry name" value="Classic Zinc Finger"/>
    <property type="match status" value="2"/>
</dbReference>
<feature type="region of interest" description="Disordered" evidence="2">
    <location>
        <begin position="673"/>
        <end position="694"/>
    </location>
</feature>
<keyword evidence="1" id="KW-0863">Zinc-finger</keyword>
<sequence length="791" mass="88843">MQSGFRDSLTSSESFQKLSKFINDRTQQFNTDMMGQGRLVPTVRHNIRTEYGIQKYVADEADDPFIPSGIITGPSKAQSQQQHAFYSGGLHHSVPIYANHDDSGYGGSRIALTVTSPSINAGQEGSKIESNATSLQCPECPDFKAKNKSELRKHVNRHTKPHKCDFAKCHKKGFATANDLERHKRTVHRDECRSGSSSVVYKCSHCADQPGKQNKRKKQEWPRKDNFIAHLARIHNRHPSHADNLDQYIVRSQPPPDTLTDIVRENNREAARGNDLTGVGTIPDFINPGTVGNYAKQIPNLQGDETAALAEQRLMKILQNNFSHLGNNMFESQGESQFINPDALRQHGMSDRLLDASLESAHSQPMEFSFVDSQSAMNTTSQNHPIAGNMQYQGISTNFGGIDEIGMENEDTDTWISHSLEHSNAVEENITERTEPPVPSSHSDHTANNTVIGELLKKLLPTPVDSSASLIDQVKKLRAGERGALLAALRASGPDDDDASTVDGDSPSKGQTACRKCGKSFRRPCELTKHMKRHSKPYGCTWRGCFKTFGSKNDWKRHESKQHYHLETWKCDLDRCQKRRWNRRETFKQHLSKDHNLFNTEDLERKLEQCRHGTHCDPNFWCGFCVKYIDVDTADGYSPWAKRFDHIDDHFCGRDGMEPKSIEEWRHSNAEIPQHTQDGSSTGGLPGIVQGFGPNTNGSLKRKADLISFEPQPLGKRQNNSIGMSEMWDCCGCYMSMNIRTSPSCINCNHVRCSYCGLSRHFPKDEGDLPDHDEFNATRGFSGQSLTVRAT</sequence>
<feature type="domain" description="C2H2-type" evidence="3">
    <location>
        <begin position="512"/>
        <end position="539"/>
    </location>
</feature>
<dbReference type="InterPro" id="IPR036236">
    <property type="entry name" value="Znf_C2H2_sf"/>
</dbReference>
<gene>
    <name evidence="4" type="ORF">VFPPC_07223</name>
</gene>
<dbReference type="OrthoDB" id="6077919at2759"/>
<evidence type="ECO:0000256" key="1">
    <source>
        <dbReference type="PROSITE-ProRule" id="PRU00042"/>
    </source>
</evidence>
<dbReference type="PANTHER" id="PTHR35391">
    <property type="entry name" value="C2H2-TYPE DOMAIN-CONTAINING PROTEIN-RELATED"/>
    <property type="match status" value="1"/>
</dbReference>
<keyword evidence="1" id="KW-0479">Metal-binding</keyword>
<reference evidence="4 5" key="1">
    <citation type="journal article" date="2016" name="PLoS Pathog.">
        <title>Biosynthesis of antibiotic leucinostatins in bio-control fungus Purpureocillium lilacinum and their inhibition on phytophthora revealed by genome mining.</title>
        <authorList>
            <person name="Wang G."/>
            <person name="Liu Z."/>
            <person name="Lin R."/>
            <person name="Li E."/>
            <person name="Mao Z."/>
            <person name="Ling J."/>
            <person name="Yang Y."/>
            <person name="Yin W.B."/>
            <person name="Xie B."/>
        </authorList>
    </citation>
    <scope>NUCLEOTIDE SEQUENCE [LARGE SCALE GENOMIC DNA]</scope>
    <source>
        <strain evidence="4">170</strain>
    </source>
</reference>
<comment type="caution">
    <text evidence="4">The sequence shown here is derived from an EMBL/GenBank/DDBJ whole genome shotgun (WGS) entry which is preliminary data.</text>
</comment>
<dbReference type="PANTHER" id="PTHR35391:SF3">
    <property type="entry name" value="FINGER DOMAIN PROTEIN, PUTATIVE (AFU_ORTHOLOGUE AFUA_8G04300)-RELATED"/>
    <property type="match status" value="1"/>
</dbReference>
<dbReference type="EMBL" id="LSBJ02000007">
    <property type="protein sequence ID" value="OAQ62094.2"/>
    <property type="molecule type" value="Genomic_DNA"/>
</dbReference>
<dbReference type="GO" id="GO:0008270">
    <property type="term" value="F:zinc ion binding"/>
    <property type="evidence" value="ECO:0007669"/>
    <property type="project" value="UniProtKB-KW"/>
</dbReference>
<keyword evidence="1" id="KW-0862">Zinc</keyword>
<protein>
    <submittedName>
        <fullName evidence="4">C2H2 type zinc finger domain-containing protein</fullName>
    </submittedName>
</protein>
<dbReference type="KEGG" id="pchm:VFPPC_07223"/>
<dbReference type="InterPro" id="IPR013087">
    <property type="entry name" value="Znf_C2H2_type"/>
</dbReference>
<name>A0A179F9G1_METCM</name>
<organism evidence="4 5">
    <name type="scientific">Pochonia chlamydosporia 170</name>
    <dbReference type="NCBI Taxonomy" id="1380566"/>
    <lineage>
        <taxon>Eukaryota</taxon>
        <taxon>Fungi</taxon>
        <taxon>Dikarya</taxon>
        <taxon>Ascomycota</taxon>
        <taxon>Pezizomycotina</taxon>
        <taxon>Sordariomycetes</taxon>
        <taxon>Hypocreomycetidae</taxon>
        <taxon>Hypocreales</taxon>
        <taxon>Clavicipitaceae</taxon>
        <taxon>Pochonia</taxon>
    </lineage>
</organism>